<protein>
    <recommendedName>
        <fullName evidence="6">AP2/ERF domain-containing protein</fullName>
    </recommendedName>
</protein>
<sequence>MGDMVFDAEKLRPVVEYLTRVANDFSFAKIMFIKNSSLLLRDIPRLPANGIYSVRPWLERMALRSDSVVTFETEELVHYRGRDPVSAYPLFRLTLEFNDFSLEPQMVVRKISETLSEPLKFHAPLLEPLAYLLLSTVYFHLFDIIFDIKGSGQKQPNIHSPKYRGVRFRPKRSRTKPWTAELTLQGEENKVWIDDCNTLEAAALTSDVAAVFSGEGTKPTEHACIAGSPVDEVD</sequence>
<dbReference type="EMBL" id="OZ023715">
    <property type="protein sequence ID" value="CAK9863830.1"/>
    <property type="molecule type" value="Genomic_DNA"/>
</dbReference>
<evidence type="ECO:0000256" key="4">
    <source>
        <dbReference type="ARBA" id="ARBA00023163"/>
    </source>
</evidence>
<proteinExistence type="predicted"/>
<evidence type="ECO:0000259" key="6">
    <source>
        <dbReference type="PROSITE" id="PS51032"/>
    </source>
</evidence>
<organism evidence="7 8">
    <name type="scientific">Sphagnum jensenii</name>
    <dbReference type="NCBI Taxonomy" id="128206"/>
    <lineage>
        <taxon>Eukaryota</taxon>
        <taxon>Viridiplantae</taxon>
        <taxon>Streptophyta</taxon>
        <taxon>Embryophyta</taxon>
        <taxon>Bryophyta</taxon>
        <taxon>Sphagnophytina</taxon>
        <taxon>Sphagnopsida</taxon>
        <taxon>Sphagnales</taxon>
        <taxon>Sphagnaceae</taxon>
        <taxon>Sphagnum</taxon>
    </lineage>
</organism>
<keyword evidence="4" id="KW-0804">Transcription</keyword>
<comment type="subcellular location">
    <subcellularLocation>
        <location evidence="1">Nucleus</location>
    </subcellularLocation>
</comment>
<accession>A0ABP1AMP9</accession>
<dbReference type="InterPro" id="IPR036955">
    <property type="entry name" value="AP2/ERF_dom_sf"/>
</dbReference>
<dbReference type="Proteomes" id="UP001497522">
    <property type="component" value="Chromosome 14"/>
</dbReference>
<keyword evidence="3" id="KW-0238">DNA-binding</keyword>
<keyword evidence="8" id="KW-1185">Reference proteome</keyword>
<reference evidence="7" key="1">
    <citation type="submission" date="2024-03" db="EMBL/GenBank/DDBJ databases">
        <authorList>
            <consortium name="ELIXIR-Norway"/>
            <consortium name="Elixir Norway"/>
        </authorList>
    </citation>
    <scope>NUCLEOTIDE SEQUENCE</scope>
</reference>
<evidence type="ECO:0000256" key="1">
    <source>
        <dbReference type="ARBA" id="ARBA00004123"/>
    </source>
</evidence>
<feature type="domain" description="AP2/ERF" evidence="6">
    <location>
        <begin position="162"/>
        <end position="211"/>
    </location>
</feature>
<dbReference type="Gene3D" id="3.30.730.10">
    <property type="entry name" value="AP2/ERF domain"/>
    <property type="match status" value="1"/>
</dbReference>
<gene>
    <name evidence="7" type="ORF">CSSPJE1EN2_LOCUS6825</name>
</gene>
<dbReference type="PROSITE" id="PS51032">
    <property type="entry name" value="AP2_ERF"/>
    <property type="match status" value="1"/>
</dbReference>
<keyword evidence="2" id="KW-0805">Transcription regulation</keyword>
<dbReference type="InterPro" id="IPR001471">
    <property type="entry name" value="AP2/ERF_dom"/>
</dbReference>
<evidence type="ECO:0000256" key="5">
    <source>
        <dbReference type="ARBA" id="ARBA00023242"/>
    </source>
</evidence>
<evidence type="ECO:0000256" key="3">
    <source>
        <dbReference type="ARBA" id="ARBA00023125"/>
    </source>
</evidence>
<evidence type="ECO:0000313" key="7">
    <source>
        <dbReference type="EMBL" id="CAK9863830.1"/>
    </source>
</evidence>
<evidence type="ECO:0000256" key="2">
    <source>
        <dbReference type="ARBA" id="ARBA00023015"/>
    </source>
</evidence>
<name>A0ABP1AMP9_9BRYO</name>
<evidence type="ECO:0000313" key="8">
    <source>
        <dbReference type="Proteomes" id="UP001497522"/>
    </source>
</evidence>
<keyword evidence="5" id="KW-0539">Nucleus</keyword>